<dbReference type="Proteomes" id="UP000233551">
    <property type="component" value="Unassembled WGS sequence"/>
</dbReference>
<name>A0A2I0L652_PUNGR</name>
<evidence type="ECO:0000313" key="3">
    <source>
        <dbReference type="Proteomes" id="UP000233551"/>
    </source>
</evidence>
<feature type="region of interest" description="Disordered" evidence="1">
    <location>
        <begin position="42"/>
        <end position="63"/>
    </location>
</feature>
<keyword evidence="3" id="KW-1185">Reference proteome</keyword>
<comment type="caution">
    <text evidence="2">The sequence shown here is derived from an EMBL/GenBank/DDBJ whole genome shotgun (WGS) entry which is preliminary data.</text>
</comment>
<organism evidence="2 3">
    <name type="scientific">Punica granatum</name>
    <name type="common">Pomegranate</name>
    <dbReference type="NCBI Taxonomy" id="22663"/>
    <lineage>
        <taxon>Eukaryota</taxon>
        <taxon>Viridiplantae</taxon>
        <taxon>Streptophyta</taxon>
        <taxon>Embryophyta</taxon>
        <taxon>Tracheophyta</taxon>
        <taxon>Spermatophyta</taxon>
        <taxon>Magnoliopsida</taxon>
        <taxon>eudicotyledons</taxon>
        <taxon>Gunneridae</taxon>
        <taxon>Pentapetalae</taxon>
        <taxon>rosids</taxon>
        <taxon>malvids</taxon>
        <taxon>Myrtales</taxon>
        <taxon>Lythraceae</taxon>
        <taxon>Punica</taxon>
    </lineage>
</organism>
<evidence type="ECO:0000313" key="2">
    <source>
        <dbReference type="EMBL" id="PKI76178.1"/>
    </source>
</evidence>
<protein>
    <submittedName>
        <fullName evidence="2">Uncharacterized protein</fullName>
    </submittedName>
</protein>
<reference evidence="2 3" key="1">
    <citation type="submission" date="2017-11" db="EMBL/GenBank/DDBJ databases">
        <title>De-novo sequencing of pomegranate (Punica granatum L.) genome.</title>
        <authorList>
            <person name="Akparov Z."/>
            <person name="Amiraslanov A."/>
            <person name="Hajiyeva S."/>
            <person name="Abbasov M."/>
            <person name="Kaur K."/>
            <person name="Hamwieh A."/>
            <person name="Solovyev V."/>
            <person name="Salamov A."/>
            <person name="Braich B."/>
            <person name="Kosarev P."/>
            <person name="Mahmoud A."/>
            <person name="Hajiyev E."/>
            <person name="Babayeva S."/>
            <person name="Izzatullayeva V."/>
            <person name="Mammadov A."/>
            <person name="Mammadov A."/>
            <person name="Sharifova S."/>
            <person name="Ojaghi J."/>
            <person name="Eynullazada K."/>
            <person name="Bayramov B."/>
            <person name="Abdulazimova A."/>
            <person name="Shahmuradov I."/>
        </authorList>
    </citation>
    <scope>NUCLEOTIDE SEQUENCE [LARGE SCALE GENOMIC DNA]</scope>
    <source>
        <strain evidence="3">cv. AG2017</strain>
        <tissue evidence="2">Leaf</tissue>
    </source>
</reference>
<dbReference type="EMBL" id="PGOL01000128">
    <property type="protein sequence ID" value="PKI76178.1"/>
    <property type="molecule type" value="Genomic_DNA"/>
</dbReference>
<sequence>MYFHCDISYQSHTFEYLVSAPSSSSTLTGVRFLDTSGLGFQGEAFGPHTSPSPPSPPSPSSLGNPVELGLVLLSPVQMSPFRLIPVSHLGPSRHKLFQLHPTRSIHQICPLLRRPLQLRPDSCPTRSFRPPLPTQLLFQIV</sequence>
<accession>A0A2I0L652</accession>
<feature type="compositionally biased region" description="Pro residues" evidence="1">
    <location>
        <begin position="50"/>
        <end position="59"/>
    </location>
</feature>
<evidence type="ECO:0000256" key="1">
    <source>
        <dbReference type="SAM" id="MobiDB-lite"/>
    </source>
</evidence>
<proteinExistence type="predicted"/>
<gene>
    <name evidence="2" type="ORF">CRG98_003405</name>
</gene>
<dbReference type="AlphaFoldDB" id="A0A2I0L652"/>